<evidence type="ECO:0000313" key="2">
    <source>
        <dbReference type="EMBL" id="MCB8889927.1"/>
    </source>
</evidence>
<gene>
    <name evidence="2" type="ORF">GEV37_12470</name>
</gene>
<sequence length="320" mass="36109">MTALTATPVSIDFHGARIPTFNVEGVIRVAMKPICDAIGLQWEAQFKRIKRHPVLSTCMSMMDIQLPGQQQRRRFITLPLNKLNGWLFGIDTSRVKPAARERLVEYQAECFEVLNDYWQHGGAENPRFTTIDDRKPLNRAVRTLANLRSAQGESADYAGMWKLVNGYLGLAHIEDATPAQVDRAMVFVQESIERETQKIIEGDYLARQALPVEPQPPAQPAIHYPMSAWPEINQQLAHDWANDLPTAYPNRHWVKARHLHGESAPSPTLRLLGQLKNAGFDVSCCEAEVLAMRHHIGQADSTRQEVERLMARTHSLPVTA</sequence>
<proteinExistence type="predicted"/>
<dbReference type="PRINTS" id="PR01994">
    <property type="entry name" value="ANTIREPRESSR"/>
</dbReference>
<accession>A0ABS8DUC0</accession>
<feature type="domain" description="Antirepressor protein ant N-terminal" evidence="1">
    <location>
        <begin position="11"/>
        <end position="123"/>
    </location>
</feature>
<evidence type="ECO:0000313" key="3">
    <source>
        <dbReference type="Proteomes" id="UP001319882"/>
    </source>
</evidence>
<dbReference type="Pfam" id="PF10547">
    <property type="entry name" value="P22_AR_N"/>
    <property type="match status" value="1"/>
</dbReference>
<protein>
    <submittedName>
        <fullName evidence="2">Phage antirepressor N-terminal domain-containing protein</fullName>
    </submittedName>
</protein>
<name>A0ABS8DUC0_9GAMM</name>
<dbReference type="Proteomes" id="UP001319882">
    <property type="component" value="Unassembled WGS sequence"/>
</dbReference>
<dbReference type="InterPro" id="IPR018875">
    <property type="entry name" value="Antirepressor_Ant_N"/>
</dbReference>
<keyword evidence="3" id="KW-1185">Reference proteome</keyword>
<dbReference type="RefSeq" id="WP_227390593.1">
    <property type="nucleotide sequence ID" value="NZ_JBHSCJ010000002.1"/>
</dbReference>
<organism evidence="2 3">
    <name type="scientific">Vreelandella malpeensis</name>
    <dbReference type="NCBI Taxonomy" id="1172368"/>
    <lineage>
        <taxon>Bacteria</taxon>
        <taxon>Pseudomonadati</taxon>
        <taxon>Pseudomonadota</taxon>
        <taxon>Gammaproteobacteria</taxon>
        <taxon>Oceanospirillales</taxon>
        <taxon>Halomonadaceae</taxon>
        <taxon>Vreelandella</taxon>
    </lineage>
</organism>
<comment type="caution">
    <text evidence="2">The sequence shown here is derived from an EMBL/GenBank/DDBJ whole genome shotgun (WGS) entry which is preliminary data.</text>
</comment>
<reference evidence="2 3" key="1">
    <citation type="journal article" date="2021" name="Sci. Rep.">
        <title>Genome analysis of a halophilic bacterium Halomonas malpeensis YU-PRIM-29(T) reveals its exopolysaccharide and pigment producing capabilities.</title>
        <authorList>
            <person name="Athmika"/>
            <person name="Ghate S.D."/>
            <person name="Arun A.B."/>
            <person name="Rao S.S."/>
            <person name="Kumar S.T.A."/>
            <person name="Kandiyil M.K."/>
            <person name="Saptami K."/>
            <person name="Rekha P.D."/>
        </authorList>
    </citation>
    <scope>NUCLEOTIDE SEQUENCE [LARGE SCALE GENOMIC DNA]</scope>
    <source>
        <strain evidence="3">prim 29</strain>
    </source>
</reference>
<dbReference type="EMBL" id="WHVL01000005">
    <property type="protein sequence ID" value="MCB8889927.1"/>
    <property type="molecule type" value="Genomic_DNA"/>
</dbReference>
<evidence type="ECO:0000259" key="1">
    <source>
        <dbReference type="Pfam" id="PF10547"/>
    </source>
</evidence>